<dbReference type="PANTHER" id="PTHR43140:SF1">
    <property type="entry name" value="TYPE I RESTRICTION ENZYME ECOKI SPECIFICITY SUBUNIT"/>
    <property type="match status" value="1"/>
</dbReference>
<dbReference type="GO" id="GO:0003677">
    <property type="term" value="F:DNA binding"/>
    <property type="evidence" value="ECO:0007669"/>
    <property type="project" value="UniProtKB-KW"/>
</dbReference>
<dbReference type="InterPro" id="IPR000055">
    <property type="entry name" value="Restrct_endonuc_typeI_TRD"/>
</dbReference>
<dbReference type="Gene3D" id="3.90.220.20">
    <property type="entry name" value="DNA methylase specificity domains"/>
    <property type="match status" value="2"/>
</dbReference>
<evidence type="ECO:0000256" key="2">
    <source>
        <dbReference type="ARBA" id="ARBA00022747"/>
    </source>
</evidence>
<proteinExistence type="inferred from homology"/>
<reference evidence="5 6" key="1">
    <citation type="journal article" date="2019" name="Nat. Med.">
        <title>A library of human gut bacterial isolates paired with longitudinal multiomics data enables mechanistic microbiome research.</title>
        <authorList>
            <person name="Poyet M."/>
            <person name="Groussin M."/>
            <person name="Gibbons S.M."/>
            <person name="Avila-Pacheco J."/>
            <person name="Jiang X."/>
            <person name="Kearney S.M."/>
            <person name="Perrotta A.R."/>
            <person name="Berdy B."/>
            <person name="Zhao S."/>
            <person name="Lieberman T.D."/>
            <person name="Swanson P.K."/>
            <person name="Smith M."/>
            <person name="Roesemann S."/>
            <person name="Alexander J.E."/>
            <person name="Rich S.A."/>
            <person name="Livny J."/>
            <person name="Vlamakis H."/>
            <person name="Clish C."/>
            <person name="Bullock K."/>
            <person name="Deik A."/>
            <person name="Scott J."/>
            <person name="Pierce K.A."/>
            <person name="Xavier R.J."/>
            <person name="Alm E.J."/>
        </authorList>
    </citation>
    <scope>NUCLEOTIDE SEQUENCE [LARGE SCALE GENOMIC DNA]</scope>
    <source>
        <strain evidence="5 6">BIOML-A6</strain>
    </source>
</reference>
<organism evidence="5 6">
    <name type="scientific">Bacteroides finegoldii</name>
    <dbReference type="NCBI Taxonomy" id="338188"/>
    <lineage>
        <taxon>Bacteria</taxon>
        <taxon>Pseudomonadati</taxon>
        <taxon>Bacteroidota</taxon>
        <taxon>Bacteroidia</taxon>
        <taxon>Bacteroidales</taxon>
        <taxon>Bacteroidaceae</taxon>
        <taxon>Bacteroides</taxon>
    </lineage>
</organism>
<feature type="domain" description="Type I restriction modification DNA specificity" evidence="4">
    <location>
        <begin position="354"/>
        <end position="498"/>
    </location>
</feature>
<protein>
    <submittedName>
        <fullName evidence="5">Type I restriction endonuclease subunit S</fullName>
    </submittedName>
</protein>
<dbReference type="GO" id="GO:0004519">
    <property type="term" value="F:endonuclease activity"/>
    <property type="evidence" value="ECO:0007669"/>
    <property type="project" value="UniProtKB-KW"/>
</dbReference>
<dbReference type="AlphaFoldDB" id="A0A7J4YPP1"/>
<accession>A0A7J4YPP1</accession>
<dbReference type="PANTHER" id="PTHR43140">
    <property type="entry name" value="TYPE-1 RESTRICTION ENZYME ECOKI SPECIFICITY PROTEIN"/>
    <property type="match status" value="1"/>
</dbReference>
<sequence>MNGKQLKNSILQWAIQGKLVPQDPNDEPASVLLEKIRTEKARLVKEGKIKKDKNESFIFRGDDNSYYEKFLATGEVKCIDEEIPFEIPQGWEWCRLSLLIYPPKYGTSKKSVPSGLLPVLRMGNIQDGEIVFDKLVYSNDLDDNKKLLLQYGDLLFNRTNSAELVGKTAIFRGQRNAIFAGYLILLRPIFINSEYLNLLLNTPYARDYCNEVKTIGVQQCNINAEKISNLLIPVPNLHETVAIVEKVKNIALPIIKYGEFYQKLKHLNRELPIIIRKSILQEAIQGKLVPQIAEEGTARELLEQIKTEKEKLVREGKLKKSALTDSVIFRGDDNKYYERINAQTVEIELPFEYPNNWSVLRLKDICQLIDGEKRNGKGICLDAKYLRGKSSATIVEKGKFVYAGDNIILVDGENSGEVFTVPQDGYMGSTFKQLWLSSAMWKPYILAFILFYKEDLRNSKRGAAIPHLNKELFYNLPIGIPPYQEQQRIAKRINELSQLLK</sequence>
<comment type="similarity">
    <text evidence="1">Belongs to the type-I restriction system S methylase family.</text>
</comment>
<dbReference type="Proteomes" id="UP000421791">
    <property type="component" value="Unassembled WGS sequence"/>
</dbReference>
<keyword evidence="5" id="KW-0378">Hydrolase</keyword>
<keyword evidence="3" id="KW-0238">DNA-binding</keyword>
<evidence type="ECO:0000256" key="1">
    <source>
        <dbReference type="ARBA" id="ARBA00010923"/>
    </source>
</evidence>
<comment type="caution">
    <text evidence="5">The sequence shown here is derived from an EMBL/GenBank/DDBJ whole genome shotgun (WGS) entry which is preliminary data.</text>
</comment>
<dbReference type="InterPro" id="IPR051212">
    <property type="entry name" value="Type-I_RE_S_subunit"/>
</dbReference>
<evidence type="ECO:0000256" key="3">
    <source>
        <dbReference type="ARBA" id="ARBA00023125"/>
    </source>
</evidence>
<keyword evidence="5" id="KW-0540">Nuclease</keyword>
<evidence type="ECO:0000313" key="5">
    <source>
        <dbReference type="EMBL" id="KAA5230559.1"/>
    </source>
</evidence>
<keyword evidence="2" id="KW-0680">Restriction system</keyword>
<dbReference type="InterPro" id="IPR044946">
    <property type="entry name" value="Restrct_endonuc_typeI_TRD_sf"/>
</dbReference>
<feature type="domain" description="Type I restriction modification DNA specificity" evidence="4">
    <location>
        <begin position="114"/>
        <end position="250"/>
    </location>
</feature>
<dbReference type="CDD" id="cd17524">
    <property type="entry name" value="RMtype1_S_EcoUTORF5051P-TRD2-CR2_like"/>
    <property type="match status" value="1"/>
</dbReference>
<dbReference type="GO" id="GO:0009307">
    <property type="term" value="P:DNA restriction-modification system"/>
    <property type="evidence" value="ECO:0007669"/>
    <property type="project" value="UniProtKB-KW"/>
</dbReference>
<keyword evidence="5" id="KW-0255">Endonuclease</keyword>
<evidence type="ECO:0000259" key="4">
    <source>
        <dbReference type="Pfam" id="PF01420"/>
    </source>
</evidence>
<evidence type="ECO:0000313" key="6">
    <source>
        <dbReference type="Proteomes" id="UP000421791"/>
    </source>
</evidence>
<dbReference type="EMBL" id="VWAK01000011">
    <property type="protein sequence ID" value="KAA5230559.1"/>
    <property type="molecule type" value="Genomic_DNA"/>
</dbReference>
<gene>
    <name evidence="5" type="ORF">F2Z22_09025</name>
</gene>
<name>A0A7J4YPP1_9BACE</name>
<dbReference type="SUPFAM" id="SSF116734">
    <property type="entry name" value="DNA methylase specificity domain"/>
    <property type="match status" value="2"/>
</dbReference>
<dbReference type="Pfam" id="PF01420">
    <property type="entry name" value="Methylase_S"/>
    <property type="match status" value="2"/>
</dbReference>
<dbReference type="RefSeq" id="WP_149923689.1">
    <property type="nucleotide sequence ID" value="NZ_VWAJ01000007.1"/>
</dbReference>